<dbReference type="PANTHER" id="PTHR13142:SF1">
    <property type="entry name" value="INNER CENTROMERE PROTEIN"/>
    <property type="match status" value="1"/>
</dbReference>
<dbReference type="EMBL" id="JAHCVI010000003">
    <property type="protein sequence ID" value="KAG7286957.1"/>
    <property type="molecule type" value="Genomic_DNA"/>
</dbReference>
<feature type="compositionally biased region" description="Low complexity" evidence="8">
    <location>
        <begin position="786"/>
        <end position="805"/>
    </location>
</feature>
<dbReference type="PANTHER" id="PTHR13142">
    <property type="entry name" value="INNER CENTROMERE PROTEIN"/>
    <property type="match status" value="1"/>
</dbReference>
<accession>A0AAD4EWM1</accession>
<feature type="region of interest" description="Disordered" evidence="8">
    <location>
        <begin position="126"/>
        <end position="582"/>
    </location>
</feature>
<keyword evidence="11" id="KW-1185">Reference proteome</keyword>
<feature type="compositionally biased region" description="Basic and acidic residues" evidence="8">
    <location>
        <begin position="309"/>
        <end position="323"/>
    </location>
</feature>
<feature type="compositionally biased region" description="Basic and acidic residues" evidence="8">
    <location>
        <begin position="174"/>
        <end position="191"/>
    </location>
</feature>
<feature type="compositionally biased region" description="Acidic residues" evidence="8">
    <location>
        <begin position="1263"/>
        <end position="1272"/>
    </location>
</feature>
<feature type="compositionally biased region" description="Basic and acidic residues" evidence="8">
    <location>
        <begin position="716"/>
        <end position="785"/>
    </location>
</feature>
<feature type="compositionally biased region" description="Basic and acidic residues" evidence="8">
    <location>
        <begin position="1107"/>
        <end position="1116"/>
    </location>
</feature>
<evidence type="ECO:0000256" key="4">
    <source>
        <dbReference type="ARBA" id="ARBA00022490"/>
    </source>
</evidence>
<feature type="compositionally biased region" description="Basic and acidic residues" evidence="8">
    <location>
        <begin position="972"/>
        <end position="1024"/>
    </location>
</feature>
<feature type="compositionally biased region" description="Polar residues" evidence="8">
    <location>
        <begin position="216"/>
        <end position="226"/>
    </location>
</feature>
<reference evidence="10" key="1">
    <citation type="submission" date="2023-02" db="EMBL/GenBank/DDBJ databases">
        <authorList>
            <person name="Palmer J.M."/>
        </authorList>
    </citation>
    <scope>NUCLEOTIDE SEQUENCE</scope>
    <source>
        <strain evidence="10">FW57</strain>
    </source>
</reference>
<sequence>MAMRGGPRLQVGSAAWVAEERDSALTIAQSEIEEFSFSARNEMDWLNEHMAEIFSENQMNVAELFKTPGKLRGKTPRTTRKAEPSGIRVPLSNMFSNTPKGAPNPFAMSNLSQPRSPRLQIAEDKLEAPTQRPESPTGPAVMHPPHHVESRPPISLADSGYHGSQSQDTLPFGDFDKDIEMSDSPQRDLHTSDPVIPSEPLRQRSPSVASVDETFESANENQTRQPTAHVKTDVAATPSSAMVQASSPFASRTRLPVMSPRSPSPQKMSSPMRHSPQKSSSPQKPAPPQKPSSPEMSKSTGPQKGFPKPTEELRDTAGLHDHESDDEAEVDEAPSDASSPIRAPVRSSLNFASLPAREPLASKKSLGGARISRTSHLDFSRQSYFSRPTGGKSLGNAMRQGSSEDEQDDDDAMDVDDANTVQKGESAAQSKTYTQRLQDRISMLGQGQSIGPRPSKSLANALPTQQSAPASQTQSQVELAAEIRKASPKPKHSVPAPGAFPDEDEDDWIAPPHSATLPAVPRPGPTPLISNTQTLDVPEHPVTQEATNSSDFALPKSRPTSPRKLPFMPERTPKHGKSASVPVLPTLAQLDADLEDTALKKTISVSNPALSTVAEDDLVSSPPKSPTRSFRDNPLKQVRNKLTSLLKGSKGLIASSAAISAEGKSSLLQSPSTTKLGYFPGPSVESFRTADDVVYPDLSKQISAVSVPPSPTRSTHRVDKDRQEAREKEESEREREKEREREREREREMKEAKRLADQMGKLEKAREKEREKARVFSKEQEKIAAMEKQLAAQKEQEKAAQAQVQPKTQNFRTPGPPPRNILKSPTKTVRATPHTTKGQRSQPETSDEPDAEMTDVTTTVVPPPSIPRPTTASSMRTQGTKRPLKPTKEAPVKSKQAPTLIRVNTIGSQQPQFHPSNSVLSANLHDTLRQAPGSARPLNGKTSQSSLREKPSLPSFASSVSSNGRPKALDMAAKRKEQEEREAQRKRDEERKREEERKQEEARKQEQKRRLEAAKKRADIEKAKQTGAPPPAARPQPNGPPDYNLADKAPLRPPSRLGSTMHSDGRLVNTVLSSTIKGPSKRPLQPDVGEESSRAQQQRAQPSFPTKEGKRMRASVEPEDDIDMTETHNPGIIKGAPVRPSAGFKKVSASISKSRDWDANFATQELQQKSMYGNAYPTAPPPSASRNLFKDTLTAQHNSHAKHPLDMAQSHKGPIPFAQNPNPAHKTPARPVGGAIPKSSAVKSAARSPRFQNGESIELPDIQTDDESDEDDAHGGVIPAWANSPALRAALMAQDPVDPMQVFGPMAPLNLEEVFNRTKDRFPKFRARTSSANWSGTDRLTAEDIRKDMAARDKMRREGGWSYELSRDMS</sequence>
<evidence type="ECO:0000313" key="10">
    <source>
        <dbReference type="EMBL" id="KAG7286957.1"/>
    </source>
</evidence>
<dbReference type="Gene3D" id="6.10.250.2990">
    <property type="match status" value="1"/>
</dbReference>
<feature type="domain" description="Inner centromere protein ARK-binding" evidence="9">
    <location>
        <begin position="1261"/>
        <end position="1315"/>
    </location>
</feature>
<dbReference type="GO" id="GO:0005819">
    <property type="term" value="C:spindle"/>
    <property type="evidence" value="ECO:0007669"/>
    <property type="project" value="UniProtKB-SubCell"/>
</dbReference>
<protein>
    <recommendedName>
        <fullName evidence="9">Inner centromere protein ARK-binding domain-containing protein</fullName>
    </recommendedName>
</protein>
<comment type="similarity">
    <text evidence="3">Belongs to the INCENP family.</text>
</comment>
<dbReference type="GO" id="GO:0005634">
    <property type="term" value="C:nucleus"/>
    <property type="evidence" value="ECO:0007669"/>
    <property type="project" value="UniProtKB-SubCell"/>
</dbReference>
<keyword evidence="6" id="KW-0206">Cytoskeleton</keyword>
<feature type="region of interest" description="Disordered" evidence="8">
    <location>
        <begin position="69"/>
        <end position="112"/>
    </location>
</feature>
<evidence type="ECO:0000256" key="8">
    <source>
        <dbReference type="SAM" id="MobiDB-lite"/>
    </source>
</evidence>
<feature type="region of interest" description="Disordered" evidence="8">
    <location>
        <begin position="701"/>
        <end position="1143"/>
    </location>
</feature>
<feature type="compositionally biased region" description="Low complexity" evidence="8">
    <location>
        <begin position="952"/>
        <end position="962"/>
    </location>
</feature>
<feature type="compositionally biased region" description="Polar residues" evidence="8">
    <location>
        <begin position="905"/>
        <end position="921"/>
    </location>
</feature>
<evidence type="ECO:0000256" key="7">
    <source>
        <dbReference type="ARBA" id="ARBA00023242"/>
    </source>
</evidence>
<dbReference type="Proteomes" id="UP001197093">
    <property type="component" value="Unassembled WGS sequence"/>
</dbReference>
<feature type="compositionally biased region" description="Basic residues" evidence="8">
    <location>
        <begin position="69"/>
        <end position="79"/>
    </location>
</feature>
<feature type="region of interest" description="Disordered" evidence="8">
    <location>
        <begin position="660"/>
        <end position="682"/>
    </location>
</feature>
<evidence type="ECO:0000256" key="6">
    <source>
        <dbReference type="ARBA" id="ARBA00023212"/>
    </source>
</evidence>
<dbReference type="GO" id="GO:0007059">
    <property type="term" value="P:chromosome segregation"/>
    <property type="evidence" value="ECO:0007669"/>
    <property type="project" value="UniProtKB-KW"/>
</dbReference>
<feature type="compositionally biased region" description="Polar residues" evidence="8">
    <location>
        <begin position="666"/>
        <end position="675"/>
    </location>
</feature>
<evidence type="ECO:0000256" key="3">
    <source>
        <dbReference type="ARBA" id="ARBA00010042"/>
    </source>
</evidence>
<organism evidence="10 11">
    <name type="scientific">Staphylotrichum longicolle</name>
    <dbReference type="NCBI Taxonomy" id="669026"/>
    <lineage>
        <taxon>Eukaryota</taxon>
        <taxon>Fungi</taxon>
        <taxon>Dikarya</taxon>
        <taxon>Ascomycota</taxon>
        <taxon>Pezizomycotina</taxon>
        <taxon>Sordariomycetes</taxon>
        <taxon>Sordariomycetidae</taxon>
        <taxon>Sordariales</taxon>
        <taxon>Chaetomiaceae</taxon>
        <taxon>Staphylotrichum</taxon>
    </lineage>
</organism>
<evidence type="ECO:0000256" key="1">
    <source>
        <dbReference type="ARBA" id="ARBA00004123"/>
    </source>
</evidence>
<proteinExistence type="inferred from homology"/>
<feature type="region of interest" description="Disordered" evidence="8">
    <location>
        <begin position="1197"/>
        <end position="1275"/>
    </location>
</feature>
<evidence type="ECO:0000313" key="11">
    <source>
        <dbReference type="Proteomes" id="UP001197093"/>
    </source>
</evidence>
<keyword evidence="7" id="KW-0539">Nucleus</keyword>
<dbReference type="InterPro" id="IPR005635">
    <property type="entry name" value="Inner_centromere_prot_ARK-bd"/>
</dbReference>
<gene>
    <name evidence="10" type="ORF">NEMBOFW57_006457</name>
</gene>
<feature type="compositionally biased region" description="Acidic residues" evidence="8">
    <location>
        <begin position="403"/>
        <end position="417"/>
    </location>
</feature>
<feature type="compositionally biased region" description="Acidic residues" evidence="8">
    <location>
        <begin position="324"/>
        <end position="334"/>
    </location>
</feature>
<evidence type="ECO:0000256" key="2">
    <source>
        <dbReference type="ARBA" id="ARBA00004186"/>
    </source>
</evidence>
<dbReference type="Pfam" id="PF03941">
    <property type="entry name" value="INCENP_ARK-bind"/>
    <property type="match status" value="1"/>
</dbReference>
<name>A0AAD4EWM1_9PEZI</name>
<feature type="compositionally biased region" description="Pro residues" evidence="8">
    <location>
        <begin position="1028"/>
        <end position="1040"/>
    </location>
</feature>
<feature type="region of interest" description="Disordered" evidence="8">
    <location>
        <begin position="610"/>
        <end position="636"/>
    </location>
</feature>
<keyword evidence="5" id="KW-0159">Chromosome partition</keyword>
<comment type="caution">
    <text evidence="10">The sequence shown here is derived from an EMBL/GenBank/DDBJ whole genome shotgun (WGS) entry which is preliminary data.</text>
</comment>
<feature type="compositionally biased region" description="Polar residues" evidence="8">
    <location>
        <begin position="419"/>
        <end position="436"/>
    </location>
</feature>
<evidence type="ECO:0000259" key="9">
    <source>
        <dbReference type="Pfam" id="PF03941"/>
    </source>
</evidence>
<evidence type="ECO:0000256" key="5">
    <source>
        <dbReference type="ARBA" id="ARBA00022829"/>
    </source>
</evidence>
<feature type="compositionally biased region" description="Polar residues" evidence="8">
    <location>
        <begin position="823"/>
        <end position="844"/>
    </location>
</feature>
<keyword evidence="4" id="KW-0963">Cytoplasm</keyword>
<feature type="compositionally biased region" description="Low complexity" evidence="8">
    <location>
        <begin position="463"/>
        <end position="476"/>
    </location>
</feature>
<comment type="subcellular location">
    <subcellularLocation>
        <location evidence="2">Cytoplasm</location>
        <location evidence="2">Cytoskeleton</location>
        <location evidence="2">Spindle</location>
    </subcellularLocation>
    <subcellularLocation>
        <location evidence="1">Nucleus</location>
    </subcellularLocation>
</comment>
<feature type="compositionally biased region" description="Polar residues" evidence="8">
    <location>
        <begin position="237"/>
        <end position="250"/>
    </location>
</feature>